<accession>A0A7G9YQW9</accession>
<proteinExistence type="predicted"/>
<gene>
    <name evidence="2" type="ORF">CKJHOKLD_00024</name>
</gene>
<protein>
    <recommendedName>
        <fullName evidence="3">Archaeal Type IV pilin N-terminal domain-containing protein</fullName>
    </recommendedName>
</protein>
<dbReference type="EMBL" id="MT631434">
    <property type="protein sequence ID" value="QNO50403.1"/>
    <property type="molecule type" value="Genomic_DNA"/>
</dbReference>
<feature type="transmembrane region" description="Helical" evidence="1">
    <location>
        <begin position="36"/>
        <end position="61"/>
    </location>
</feature>
<dbReference type="Pfam" id="PF23960">
    <property type="entry name" value="DUF7289"/>
    <property type="match status" value="1"/>
</dbReference>
<keyword evidence="1" id="KW-0472">Membrane</keyword>
<dbReference type="AlphaFoldDB" id="A0A7G9YQW9"/>
<keyword evidence="1" id="KW-0812">Transmembrane</keyword>
<sequence length="271" mass="29773">MQRNSFRKESKNVRHLRRPFRSVGLTIESNRAVSEVIGYIIIFGIVMLAIGMIYAVGFPVLQSSTDATQFQSIEQGFLILQTDLFKVALDQAPVRTTKLGTAEGGSLRSDPAACNMTIEITHSGNVEEHSILMGNIEFNSRVGSVACENGAVVVKYQAGSVMLSKPRMFNSTDQGDILFSLVKINDSFSSLGGGIAQVTISNPRFNESVFNTPEVYENGKLTLKVDSEYADAWERFISDEFDTTFDADGRSGEIPFKKLVIVEYIVSVDVG</sequence>
<reference evidence="2" key="1">
    <citation type="submission" date="2020-06" db="EMBL/GenBank/DDBJ databases">
        <title>Unique genomic features of the anaerobic methanotrophic archaea.</title>
        <authorList>
            <person name="Chadwick G.L."/>
            <person name="Skennerton C.T."/>
            <person name="Laso-Perez R."/>
            <person name="Leu A.O."/>
            <person name="Speth D.R."/>
            <person name="Yu H."/>
            <person name="Morgan-Lang C."/>
            <person name="Hatzenpichler R."/>
            <person name="Goudeau D."/>
            <person name="Malmstrom R."/>
            <person name="Brazelton W.J."/>
            <person name="Woyke T."/>
            <person name="Hallam S.J."/>
            <person name="Tyson G.W."/>
            <person name="Wegener G."/>
            <person name="Boetius A."/>
            <person name="Orphan V."/>
        </authorList>
    </citation>
    <scope>NUCLEOTIDE SEQUENCE</scope>
</reference>
<organism evidence="2">
    <name type="scientific">Candidatus Methanogaster sp. ANME-2c ERB4</name>
    <dbReference type="NCBI Taxonomy" id="2759911"/>
    <lineage>
        <taxon>Archaea</taxon>
        <taxon>Methanobacteriati</taxon>
        <taxon>Methanobacteriota</taxon>
        <taxon>Stenosarchaea group</taxon>
        <taxon>Methanomicrobia</taxon>
        <taxon>Methanosarcinales</taxon>
        <taxon>ANME-2 cluster</taxon>
        <taxon>Candidatus Methanogasteraceae</taxon>
        <taxon>Candidatus Methanogaster</taxon>
    </lineage>
</organism>
<keyword evidence="1" id="KW-1133">Transmembrane helix</keyword>
<name>A0A7G9YQW9_9EURY</name>
<dbReference type="InterPro" id="IPR055713">
    <property type="entry name" value="DUF7289"/>
</dbReference>
<evidence type="ECO:0000256" key="1">
    <source>
        <dbReference type="SAM" id="Phobius"/>
    </source>
</evidence>
<evidence type="ECO:0000313" key="2">
    <source>
        <dbReference type="EMBL" id="QNO50403.1"/>
    </source>
</evidence>
<evidence type="ECO:0008006" key="3">
    <source>
        <dbReference type="Google" id="ProtNLM"/>
    </source>
</evidence>